<dbReference type="EMBL" id="MU266338">
    <property type="protein sequence ID" value="KAH7929748.1"/>
    <property type="molecule type" value="Genomic_DNA"/>
</dbReference>
<sequence>MNSAPESGLAKVTPPKELSDQDRETVFQHFFHRLAAYRNTSELYALAEYNLSQQTEHNKSRSRDVFCDALNRWAQDLLQNAWVACQEPGSSTSPTLDSLVDTSTGRLPKLPSPELLSRLLNTILFLNITASKRYSAHTRSFLFALSSIDEQAVVSTLKNPEKALQEAQKHTQEAREQHAERGRALRMAGIGLSAVAGGVLVGITGGLAAPLVGAGVTTILGWLGVGGTAAGLLASGLASSSVVCGALFGAYGARSTANMVGRHIREVRDLALVPVRTRKDQETLGVRLCVSGWLSNPSDVTAPWTIFDGDDVFALQWEVEALQAMSGALITLIKSQAMKYVKAEIIKRTILASLLSALSPVAWLKIGKIIDNPWMNARALAIKTGAVLGTLLASRVFGNRPITLTGYSLGSLVVLEALEHLAKLRPSETIGLVQDVFLFGTPAPNDPATWASIRRLVCGRLVNGYSRGDYVLAVLSRASDASWGVAGLQPVDVKGVENVECEGVDGHLQWRGMIGKCLRDCHAPGIVNEEVDAQLQNVANAIQKDVDMSGQEVENAIKAGPGDSEGA</sequence>
<comment type="caution">
    <text evidence="1">The sequence shown here is derived from an EMBL/GenBank/DDBJ whole genome shotgun (WGS) entry which is preliminary data.</text>
</comment>
<organism evidence="1 2">
    <name type="scientific">Leucogyrophana mollusca</name>
    <dbReference type="NCBI Taxonomy" id="85980"/>
    <lineage>
        <taxon>Eukaryota</taxon>
        <taxon>Fungi</taxon>
        <taxon>Dikarya</taxon>
        <taxon>Basidiomycota</taxon>
        <taxon>Agaricomycotina</taxon>
        <taxon>Agaricomycetes</taxon>
        <taxon>Agaricomycetidae</taxon>
        <taxon>Boletales</taxon>
        <taxon>Boletales incertae sedis</taxon>
        <taxon>Leucogyrophana</taxon>
    </lineage>
</organism>
<protein>
    <submittedName>
        <fullName evidence="1">DUF726-domain-containing protein</fullName>
    </submittedName>
</protein>
<gene>
    <name evidence="1" type="ORF">BV22DRAFT_1002122</name>
</gene>
<accession>A0ACB8BWX0</accession>
<keyword evidence="2" id="KW-1185">Reference proteome</keyword>
<evidence type="ECO:0000313" key="1">
    <source>
        <dbReference type="EMBL" id="KAH7929748.1"/>
    </source>
</evidence>
<name>A0ACB8BWX0_9AGAM</name>
<proteinExistence type="predicted"/>
<dbReference type="Proteomes" id="UP000790709">
    <property type="component" value="Unassembled WGS sequence"/>
</dbReference>
<evidence type="ECO:0000313" key="2">
    <source>
        <dbReference type="Proteomes" id="UP000790709"/>
    </source>
</evidence>
<reference evidence="1" key="1">
    <citation type="journal article" date="2021" name="New Phytol.">
        <title>Evolutionary innovations through gain and loss of genes in the ectomycorrhizal Boletales.</title>
        <authorList>
            <person name="Wu G."/>
            <person name="Miyauchi S."/>
            <person name="Morin E."/>
            <person name="Kuo A."/>
            <person name="Drula E."/>
            <person name="Varga T."/>
            <person name="Kohler A."/>
            <person name="Feng B."/>
            <person name="Cao Y."/>
            <person name="Lipzen A."/>
            <person name="Daum C."/>
            <person name="Hundley H."/>
            <person name="Pangilinan J."/>
            <person name="Johnson J."/>
            <person name="Barry K."/>
            <person name="LaButti K."/>
            <person name="Ng V."/>
            <person name="Ahrendt S."/>
            <person name="Min B."/>
            <person name="Choi I.G."/>
            <person name="Park H."/>
            <person name="Plett J.M."/>
            <person name="Magnuson J."/>
            <person name="Spatafora J.W."/>
            <person name="Nagy L.G."/>
            <person name="Henrissat B."/>
            <person name="Grigoriev I.V."/>
            <person name="Yang Z.L."/>
            <person name="Xu J."/>
            <person name="Martin F.M."/>
        </authorList>
    </citation>
    <scope>NUCLEOTIDE SEQUENCE</scope>
    <source>
        <strain evidence="1">KUC20120723A-06</strain>
    </source>
</reference>